<evidence type="ECO:0000256" key="1">
    <source>
        <dbReference type="SAM" id="MobiDB-lite"/>
    </source>
</evidence>
<organism evidence="2">
    <name type="scientific">marine sediment metagenome</name>
    <dbReference type="NCBI Taxonomy" id="412755"/>
    <lineage>
        <taxon>unclassified sequences</taxon>
        <taxon>metagenomes</taxon>
        <taxon>ecological metagenomes</taxon>
    </lineage>
</organism>
<reference evidence="2" key="1">
    <citation type="journal article" date="2015" name="Nature">
        <title>Complex archaea that bridge the gap between prokaryotes and eukaryotes.</title>
        <authorList>
            <person name="Spang A."/>
            <person name="Saw J.H."/>
            <person name="Jorgensen S.L."/>
            <person name="Zaremba-Niedzwiedzka K."/>
            <person name="Martijn J."/>
            <person name="Lind A.E."/>
            <person name="van Eijk R."/>
            <person name="Schleper C."/>
            <person name="Guy L."/>
            <person name="Ettema T.J."/>
        </authorList>
    </citation>
    <scope>NUCLEOTIDE SEQUENCE</scope>
</reference>
<dbReference type="AlphaFoldDB" id="A0A0F9VWG3"/>
<evidence type="ECO:0000313" key="2">
    <source>
        <dbReference type="EMBL" id="KKO08445.1"/>
    </source>
</evidence>
<comment type="caution">
    <text evidence="2">The sequence shown here is derived from an EMBL/GenBank/DDBJ whole genome shotgun (WGS) entry which is preliminary data.</text>
</comment>
<accession>A0A0F9VWG3</accession>
<dbReference type="EMBL" id="LAZR01000009">
    <property type="protein sequence ID" value="KKO08445.1"/>
    <property type="molecule type" value="Genomic_DNA"/>
</dbReference>
<sequence length="519" mass="57600">MDRRFRTITLSMAVSMIAMGAAHAQDGSQDEGFQPTSRSTAESGSVVDDIQALIDNADTPRNIDQEPLDDIISPRFRLNDLEPDAGDAGDVYNVTNIEQYENIVAGDVYSPVLSTENVNKLYVDNSITYLQNTFITELTSIQNDIQQISQVLLNLCGDLKVIEDNHNWQKDGGSYDFLSSLAGNCTGIDWNFEKSKTELIADFGYNQGCSDAQSSLNVTYRYNGEDVGHATWKFAHANPHDRSVMFKPVGWKDEDGDGRDDVSREAYVQGYNDGYQACGGTGSAPDEDPGETTTITYISTVTPIKLTPANYDRNRSYKKSGRYSNDYRDYRDWTVGDYAYYRNVTTTSNGDGVDARITMKGNDHGVYVSMSRLSSENNVINLWGTNELDSAKVDFKIEFLDGTTGQPLFVETILTTGDLDGEYSNSEDVLYRKSDIESYSVTRGSNVAVREIGSWIIASGKELNNNRGYSEGENQKHWFSVRFKGSSVDFSLSPRDQSSGFGFNGQVISQSTVIETTQN</sequence>
<feature type="compositionally biased region" description="Polar residues" evidence="1">
    <location>
        <begin position="34"/>
        <end position="43"/>
    </location>
</feature>
<feature type="region of interest" description="Disordered" evidence="1">
    <location>
        <begin position="23"/>
        <end position="45"/>
    </location>
</feature>
<name>A0A0F9VWG3_9ZZZZ</name>
<protein>
    <submittedName>
        <fullName evidence="2">Uncharacterized protein</fullName>
    </submittedName>
</protein>
<gene>
    <name evidence="2" type="ORF">LCGC14_0043830</name>
</gene>
<proteinExistence type="predicted"/>